<dbReference type="SUPFAM" id="SSF52540">
    <property type="entry name" value="P-loop containing nucleoside triphosphate hydrolases"/>
    <property type="match status" value="1"/>
</dbReference>
<dbReference type="Gene3D" id="3.40.50.300">
    <property type="entry name" value="P-loop containing nucleotide triphosphate hydrolases"/>
    <property type="match status" value="1"/>
</dbReference>
<dbReference type="OrthoDB" id="207675at2"/>
<gene>
    <name evidence="2" type="ORF">HMPREF9237_00757</name>
</gene>
<dbReference type="GO" id="GO:0005525">
    <property type="term" value="F:GTP binding"/>
    <property type="evidence" value="ECO:0007669"/>
    <property type="project" value="InterPro"/>
</dbReference>
<accession>S2VLB4</accession>
<dbReference type="InterPro" id="IPR027417">
    <property type="entry name" value="P-loop_NTPase"/>
</dbReference>
<dbReference type="CDD" id="cd00882">
    <property type="entry name" value="Ras_like_GTPase"/>
    <property type="match status" value="1"/>
</dbReference>
<dbReference type="InterPro" id="IPR006073">
    <property type="entry name" value="GTP-bd"/>
</dbReference>
<evidence type="ECO:0000313" key="3">
    <source>
        <dbReference type="Proteomes" id="UP000014393"/>
    </source>
</evidence>
<keyword evidence="3" id="KW-1185">Reference proteome</keyword>
<comment type="caution">
    <text evidence="2">The sequence shown here is derived from an EMBL/GenBank/DDBJ whole genome shotgun (WGS) entry which is preliminary data.</text>
</comment>
<dbReference type="GO" id="GO:0000028">
    <property type="term" value="P:ribosomal small subunit assembly"/>
    <property type="evidence" value="ECO:0007669"/>
    <property type="project" value="TreeGrafter"/>
</dbReference>
<sequence length="554" mass="58309">MNYHDAERTITLCISGALNVPESAAGLKLRARVKMVNNRGVAQYRDVPRLIARTIDALDKARFPLALPGSRDIEAERTQLITQLKNRVLPRMQREATPAVVVLGGSSGAGKSTLFNSLFGEELSAASVLRPTTRTPVIAVHPDDAPLLEGHVLTTLAEVRESAGAIPGLVLVDAPDLDSVDADNRTLARTLLNSADLWIFVTTASRYGDATAWSVLTDAHGRGVTTAVVLNRVPASAAPTVRADLARRMESSGLGDSPLLIVADNGPTAGLLPPASVAELRQWLESMSETGFGQALITRADAAMFPHMGERLEHIAAAVEMQAEAVEYLRSVVEQSATAPREALRKAALSGRFGAGAPTTAWLSAASSGGPLAGINPAATPGLGARGRIGARDAAMTTVFEAVRTAADVTLTQQLSDASDAILSSWAGGVIDTRELAASARAALDLDAIRFRAFSAWMSYLKATAQAAPRNRWFGTAGMAAVLGAAAGGVNGARSLADGLYRGGAVREAREELARLLDGAITEVTKVFRNQLGDVELGSGRTLRLRAVEFKDRF</sequence>
<dbReference type="PANTHER" id="PTHR42698:SF1">
    <property type="entry name" value="GTPASE ERA, MITOCHONDRIAL"/>
    <property type="match status" value="1"/>
</dbReference>
<dbReference type="Proteomes" id="UP000014393">
    <property type="component" value="Unassembled WGS sequence"/>
</dbReference>
<evidence type="ECO:0000313" key="2">
    <source>
        <dbReference type="EMBL" id="EPD26825.1"/>
    </source>
</evidence>
<protein>
    <recommendedName>
        <fullName evidence="1">G domain-containing protein</fullName>
    </recommendedName>
</protein>
<dbReference type="EMBL" id="AGWM01000010">
    <property type="protein sequence ID" value="EPD26825.1"/>
    <property type="molecule type" value="Genomic_DNA"/>
</dbReference>
<proteinExistence type="predicted"/>
<dbReference type="GO" id="GO:0019843">
    <property type="term" value="F:rRNA binding"/>
    <property type="evidence" value="ECO:0007669"/>
    <property type="project" value="TreeGrafter"/>
</dbReference>
<evidence type="ECO:0000259" key="1">
    <source>
        <dbReference type="Pfam" id="PF01926"/>
    </source>
</evidence>
<dbReference type="AlphaFoldDB" id="S2VLB4"/>
<name>S2VLB4_9ACTO</name>
<dbReference type="InterPro" id="IPR005662">
    <property type="entry name" value="GTPase_Era-like"/>
</dbReference>
<dbReference type="Pfam" id="PF01926">
    <property type="entry name" value="MMR_HSR1"/>
    <property type="match status" value="1"/>
</dbReference>
<dbReference type="HOGENOM" id="CLU_019886_1_0_11"/>
<dbReference type="GO" id="GO:0043024">
    <property type="term" value="F:ribosomal small subunit binding"/>
    <property type="evidence" value="ECO:0007669"/>
    <property type="project" value="TreeGrafter"/>
</dbReference>
<dbReference type="GO" id="GO:0005829">
    <property type="term" value="C:cytosol"/>
    <property type="evidence" value="ECO:0007669"/>
    <property type="project" value="TreeGrafter"/>
</dbReference>
<organism evidence="2 3">
    <name type="scientific">Actinotignum schaalii FB123-CNA-2</name>
    <dbReference type="NCBI Taxonomy" id="883067"/>
    <lineage>
        <taxon>Bacteria</taxon>
        <taxon>Bacillati</taxon>
        <taxon>Actinomycetota</taxon>
        <taxon>Actinomycetes</taxon>
        <taxon>Actinomycetales</taxon>
        <taxon>Actinomycetaceae</taxon>
        <taxon>Actinotignum</taxon>
    </lineage>
</organism>
<dbReference type="eggNOG" id="COG0699">
    <property type="taxonomic scope" value="Bacteria"/>
</dbReference>
<reference evidence="2 3" key="1">
    <citation type="submission" date="2013-05" db="EMBL/GenBank/DDBJ databases">
        <title>The Genome Sequence of Actinobaculum schaalii FB123-CNA2.</title>
        <authorList>
            <consortium name="The Broad Institute Genomics Platform"/>
            <person name="Earl A."/>
            <person name="Ward D."/>
            <person name="Feldgarden M."/>
            <person name="Gevers D."/>
            <person name="Saerens B."/>
            <person name="Vaneechoutte M."/>
            <person name="Walker B."/>
            <person name="Young S."/>
            <person name="Zeng Q."/>
            <person name="Gargeya S."/>
            <person name="Fitzgerald M."/>
            <person name="Haas B."/>
            <person name="Abouelleil A."/>
            <person name="Allen A.W."/>
            <person name="Alvarado L."/>
            <person name="Arachchi H.M."/>
            <person name="Berlin A.M."/>
            <person name="Chapman S.B."/>
            <person name="Gainer-Dewar J."/>
            <person name="Goldberg J."/>
            <person name="Griggs A."/>
            <person name="Gujja S."/>
            <person name="Hansen M."/>
            <person name="Howarth C."/>
            <person name="Imamovic A."/>
            <person name="Ireland A."/>
            <person name="Larimer J."/>
            <person name="McCowan C."/>
            <person name="Murphy C."/>
            <person name="Pearson M."/>
            <person name="Poon T.W."/>
            <person name="Priest M."/>
            <person name="Roberts A."/>
            <person name="Saif S."/>
            <person name="Shea T."/>
            <person name="Sisk P."/>
            <person name="Sykes S."/>
            <person name="Wortman J."/>
            <person name="Nusbaum C."/>
            <person name="Birren B."/>
        </authorList>
    </citation>
    <scope>NUCLEOTIDE SEQUENCE [LARGE SCALE GENOMIC DNA]</scope>
    <source>
        <strain evidence="2 3">FB123-CNA-2</strain>
    </source>
</reference>
<feature type="domain" description="G" evidence="1">
    <location>
        <begin position="101"/>
        <end position="207"/>
    </location>
</feature>
<dbReference type="PANTHER" id="PTHR42698">
    <property type="entry name" value="GTPASE ERA"/>
    <property type="match status" value="1"/>
</dbReference>
<dbReference type="PATRIC" id="fig|883067.3.peg.740"/>